<protein>
    <submittedName>
        <fullName evidence="1 2">Uncharacterized protein</fullName>
    </submittedName>
</protein>
<reference evidence="3" key="1">
    <citation type="submission" date="2012-12" db="EMBL/GenBank/DDBJ databases">
        <authorList>
            <person name="Hellsten U."/>
            <person name="Grimwood J."/>
            <person name="Chapman J.A."/>
            <person name="Shapiro H."/>
            <person name="Aerts A."/>
            <person name="Otillar R.P."/>
            <person name="Terry A.Y."/>
            <person name="Boore J.L."/>
            <person name="Simakov O."/>
            <person name="Marletaz F."/>
            <person name="Cho S.-J."/>
            <person name="Edsinger-Gonzales E."/>
            <person name="Havlak P."/>
            <person name="Kuo D.-H."/>
            <person name="Larsson T."/>
            <person name="Lv J."/>
            <person name="Arendt D."/>
            <person name="Savage R."/>
            <person name="Osoegawa K."/>
            <person name="de Jong P."/>
            <person name="Lindberg D.R."/>
            <person name="Seaver E.C."/>
            <person name="Weisblat D.A."/>
            <person name="Putnam N.H."/>
            <person name="Grigoriev I.V."/>
            <person name="Rokhsar D.S."/>
        </authorList>
    </citation>
    <scope>NUCLEOTIDE SEQUENCE</scope>
</reference>
<dbReference type="EMBL" id="AMQM01001374">
    <property type="status" value="NOT_ANNOTATED_CDS"/>
    <property type="molecule type" value="Genomic_DNA"/>
</dbReference>
<dbReference type="GeneID" id="20200022"/>
<dbReference type="Proteomes" id="UP000015101">
    <property type="component" value="Unassembled WGS sequence"/>
</dbReference>
<reference evidence="1 3" key="2">
    <citation type="journal article" date="2013" name="Nature">
        <title>Insights into bilaterian evolution from three spiralian genomes.</title>
        <authorList>
            <person name="Simakov O."/>
            <person name="Marletaz F."/>
            <person name="Cho S.J."/>
            <person name="Edsinger-Gonzales E."/>
            <person name="Havlak P."/>
            <person name="Hellsten U."/>
            <person name="Kuo D.H."/>
            <person name="Larsson T."/>
            <person name="Lv J."/>
            <person name="Arendt D."/>
            <person name="Savage R."/>
            <person name="Osoegawa K."/>
            <person name="de Jong P."/>
            <person name="Grimwood J."/>
            <person name="Chapman J.A."/>
            <person name="Shapiro H."/>
            <person name="Aerts A."/>
            <person name="Otillar R.P."/>
            <person name="Terry A.Y."/>
            <person name="Boore J.L."/>
            <person name="Grigoriev I.V."/>
            <person name="Lindberg D.R."/>
            <person name="Seaver E.C."/>
            <person name="Weisblat D.A."/>
            <person name="Putnam N.H."/>
            <person name="Rokhsar D.S."/>
        </authorList>
    </citation>
    <scope>NUCLEOTIDE SEQUENCE</scope>
</reference>
<dbReference type="InParanoid" id="T1ETX2"/>
<name>T1ETX2_HELRO</name>
<evidence type="ECO:0000313" key="3">
    <source>
        <dbReference type="Proteomes" id="UP000015101"/>
    </source>
</evidence>
<reference evidence="2" key="3">
    <citation type="submission" date="2015-06" db="UniProtKB">
        <authorList>
            <consortium name="EnsemblMetazoa"/>
        </authorList>
    </citation>
    <scope>IDENTIFICATION</scope>
</reference>
<evidence type="ECO:0000313" key="1">
    <source>
        <dbReference type="EMBL" id="ESN96283.1"/>
    </source>
</evidence>
<dbReference type="EMBL" id="KB097495">
    <property type="protein sequence ID" value="ESN96283.1"/>
    <property type="molecule type" value="Genomic_DNA"/>
</dbReference>
<proteinExistence type="predicted"/>
<dbReference type="HOGENOM" id="CLU_714296_0_0_1"/>
<sequence>MSKQQLQQQLQRTVDNFNLFDENNTKRVLLDCLGRVSDVFAVSVSNQNETGVLGASSSCTSTVEHSDLQCVVSMTSSLLSLHFHHCHNSSKRSSSSSSSYVHVSSSLYQERVTKQDDAVCVQLKRFCLELSNQMHILNNYNKMECNQLVNLFVTCFKHLTQEIKLQIVANLLANSNTSQKIDLIVKLFRDIFKPVDLKFTENEKNLILNLFNKIFKSWKESDISIILMDFIPTYLSKTKSTDNDMSSLDDVWSLIFSFTNTDDQHNHDSSTDYCRYLFLLCSLTQTFFSEQFAKYFVEKYLASDLPEFWCTYIKGFTHGNSLVRKRTMYFFKQMLSAVKKFALQMWFSNSIYLHFHVENDSMEKFWFHFTFIMESLEETQVNLICGL</sequence>
<keyword evidence="3" id="KW-1185">Reference proteome</keyword>
<evidence type="ECO:0000313" key="2">
    <source>
        <dbReference type="EnsemblMetazoa" id="HelroP163332"/>
    </source>
</evidence>
<dbReference type="AlphaFoldDB" id="T1ETX2"/>
<accession>T1ETX2</accession>
<dbReference type="CTD" id="20200022"/>
<organism evidence="2 3">
    <name type="scientific">Helobdella robusta</name>
    <name type="common">Californian leech</name>
    <dbReference type="NCBI Taxonomy" id="6412"/>
    <lineage>
        <taxon>Eukaryota</taxon>
        <taxon>Metazoa</taxon>
        <taxon>Spiralia</taxon>
        <taxon>Lophotrochozoa</taxon>
        <taxon>Annelida</taxon>
        <taxon>Clitellata</taxon>
        <taxon>Hirudinea</taxon>
        <taxon>Rhynchobdellida</taxon>
        <taxon>Glossiphoniidae</taxon>
        <taxon>Helobdella</taxon>
    </lineage>
</organism>
<dbReference type="EnsemblMetazoa" id="HelroT163332">
    <property type="protein sequence ID" value="HelroP163332"/>
    <property type="gene ID" value="HelroG163332"/>
</dbReference>
<dbReference type="KEGG" id="hro:HELRODRAFT_163332"/>
<dbReference type="RefSeq" id="XP_009025476.1">
    <property type="nucleotide sequence ID" value="XM_009027228.1"/>
</dbReference>
<gene>
    <name evidence="2" type="primary">20200022</name>
    <name evidence="1" type="ORF">HELRODRAFT_163332</name>
</gene>